<evidence type="ECO:0000256" key="1">
    <source>
        <dbReference type="ARBA" id="ARBA00004651"/>
    </source>
</evidence>
<proteinExistence type="inferred from homology"/>
<feature type="transmembrane region" description="Helical" evidence="7">
    <location>
        <begin position="12"/>
        <end position="33"/>
    </location>
</feature>
<evidence type="ECO:0000256" key="3">
    <source>
        <dbReference type="ARBA" id="ARBA00022475"/>
    </source>
</evidence>
<comment type="similarity">
    <text evidence="2">Belongs to the FliR/MopE/SpaR family.</text>
</comment>
<evidence type="ECO:0000256" key="6">
    <source>
        <dbReference type="ARBA" id="ARBA00023136"/>
    </source>
</evidence>
<dbReference type="PRINTS" id="PR00953">
    <property type="entry name" value="TYPE3IMRPROT"/>
</dbReference>
<dbReference type="EMBL" id="FWFV01000005">
    <property type="protein sequence ID" value="SLN47099.1"/>
    <property type="molecule type" value="Genomic_DNA"/>
</dbReference>
<keyword evidence="4 7" id="KW-0812">Transmembrane</keyword>
<feature type="transmembrane region" description="Helical" evidence="7">
    <location>
        <begin position="181"/>
        <end position="201"/>
    </location>
</feature>
<name>A0A1Y5SX69_9RHOB</name>
<evidence type="ECO:0000313" key="9">
    <source>
        <dbReference type="Proteomes" id="UP000193870"/>
    </source>
</evidence>
<organism evidence="8 9">
    <name type="scientific">Palleronia marisminoris</name>
    <dbReference type="NCBI Taxonomy" id="315423"/>
    <lineage>
        <taxon>Bacteria</taxon>
        <taxon>Pseudomonadati</taxon>
        <taxon>Pseudomonadota</taxon>
        <taxon>Alphaproteobacteria</taxon>
        <taxon>Rhodobacterales</taxon>
        <taxon>Roseobacteraceae</taxon>
        <taxon>Palleronia</taxon>
    </lineage>
</organism>
<dbReference type="OrthoDB" id="9779817at2"/>
<feature type="transmembrane region" description="Helical" evidence="7">
    <location>
        <begin position="45"/>
        <end position="62"/>
    </location>
</feature>
<feature type="transmembrane region" description="Helical" evidence="7">
    <location>
        <begin position="82"/>
        <end position="105"/>
    </location>
</feature>
<dbReference type="PANTHER" id="PTHR30065:SF8">
    <property type="entry name" value="FLAGELLAR BIOSYNTHETIC PROTEIN FLIR"/>
    <property type="match status" value="1"/>
</dbReference>
<keyword evidence="8" id="KW-0282">Flagellum</keyword>
<dbReference type="InterPro" id="IPR002010">
    <property type="entry name" value="T3SS_IM_R"/>
</dbReference>
<dbReference type="Pfam" id="PF01311">
    <property type="entry name" value="Bac_export_1"/>
    <property type="match status" value="1"/>
</dbReference>
<evidence type="ECO:0000313" key="8">
    <source>
        <dbReference type="EMBL" id="SLN47099.1"/>
    </source>
</evidence>
<keyword evidence="3" id="KW-1003">Cell membrane</keyword>
<reference evidence="8 9" key="1">
    <citation type="submission" date="2017-03" db="EMBL/GenBank/DDBJ databases">
        <authorList>
            <person name="Afonso C.L."/>
            <person name="Miller P.J."/>
            <person name="Scott M.A."/>
            <person name="Spackman E."/>
            <person name="Goraichik I."/>
            <person name="Dimitrov K.M."/>
            <person name="Suarez D.L."/>
            <person name="Swayne D.E."/>
        </authorList>
    </citation>
    <scope>NUCLEOTIDE SEQUENCE [LARGE SCALE GENOMIC DNA]</scope>
    <source>
        <strain evidence="8 9">CECT 7066</strain>
    </source>
</reference>
<dbReference type="AlphaFoldDB" id="A0A1Y5SX69"/>
<feature type="transmembrane region" description="Helical" evidence="7">
    <location>
        <begin position="213"/>
        <end position="239"/>
    </location>
</feature>
<keyword evidence="9" id="KW-1185">Reference proteome</keyword>
<keyword evidence="8" id="KW-0966">Cell projection</keyword>
<evidence type="ECO:0000256" key="7">
    <source>
        <dbReference type="SAM" id="Phobius"/>
    </source>
</evidence>
<keyword evidence="5 7" id="KW-1133">Transmembrane helix</keyword>
<protein>
    <submittedName>
        <fullName evidence="8">Flagellar biosynthesis protein FliR</fullName>
    </submittedName>
</protein>
<evidence type="ECO:0000256" key="4">
    <source>
        <dbReference type="ARBA" id="ARBA00022692"/>
    </source>
</evidence>
<dbReference type="RefSeq" id="WP_085854054.1">
    <property type="nucleotide sequence ID" value="NZ_FOPF01000005.1"/>
</dbReference>
<feature type="transmembrane region" description="Helical" evidence="7">
    <location>
        <begin position="126"/>
        <end position="146"/>
    </location>
</feature>
<dbReference type="GO" id="GO:0005886">
    <property type="term" value="C:plasma membrane"/>
    <property type="evidence" value="ECO:0007669"/>
    <property type="project" value="UniProtKB-SubCell"/>
</dbReference>
<dbReference type="STRING" id="315423.SAMN04488020_105122"/>
<accession>A0A1Y5SX69</accession>
<gene>
    <name evidence="8" type="ORF">PAM7066_02067</name>
</gene>
<dbReference type="GO" id="GO:0006605">
    <property type="term" value="P:protein targeting"/>
    <property type="evidence" value="ECO:0007669"/>
    <property type="project" value="InterPro"/>
</dbReference>
<keyword evidence="6 7" id="KW-0472">Membrane</keyword>
<dbReference type="PANTHER" id="PTHR30065">
    <property type="entry name" value="FLAGELLAR BIOSYNTHETIC PROTEIN FLIR"/>
    <property type="match status" value="1"/>
</dbReference>
<evidence type="ECO:0000256" key="2">
    <source>
        <dbReference type="ARBA" id="ARBA00009772"/>
    </source>
</evidence>
<dbReference type="Proteomes" id="UP000193870">
    <property type="component" value="Unassembled WGS sequence"/>
</dbReference>
<evidence type="ECO:0000256" key="5">
    <source>
        <dbReference type="ARBA" id="ARBA00022989"/>
    </source>
</evidence>
<comment type="subcellular location">
    <subcellularLocation>
        <location evidence="1">Cell membrane</location>
        <topology evidence="1">Multi-pass membrane protein</topology>
    </subcellularLocation>
</comment>
<sequence length="258" mass="26614">MIEALTALTELAGPTALAAFAVFLRVGAAMALLPAFGEQTIPARVKLGIAFGFTVIVAPSVVEDLPALSAQEVAGRLLLSETIIGLSLGAVLRLFVIALQLAGAMAAQSVSISQIMGGAGIDPQPAIGHIMVVAGLAIAVIMGLHVKTAQFLIYSYDLMPPGRLPRPGDLLSWGVARVARAFGLGFGLAMPFVITSLLYNLTLGVINRAMPQLMVAFVGAPAITLGGLLMLALSLPFALEVWISAMDTFLANPTGDAP</sequence>
<keyword evidence="8" id="KW-0969">Cilium</keyword>